<proteinExistence type="predicted"/>
<keyword evidence="2" id="KW-1185">Reference proteome</keyword>
<protein>
    <submittedName>
        <fullName evidence="1">DUF3010 family protein</fullName>
    </submittedName>
</protein>
<evidence type="ECO:0000313" key="2">
    <source>
        <dbReference type="Proteomes" id="UP001521137"/>
    </source>
</evidence>
<reference evidence="1 2" key="1">
    <citation type="submission" date="2022-01" db="EMBL/GenBank/DDBJ databases">
        <title>Paraglaciecola sp. G1-23.</title>
        <authorList>
            <person name="Jin M.S."/>
            <person name="Han D.M."/>
            <person name="Kim H.M."/>
            <person name="Jeon C.O."/>
        </authorList>
    </citation>
    <scope>NUCLEOTIDE SEQUENCE [LARGE SCALE GENOMIC DNA]</scope>
    <source>
        <strain evidence="1 2">G1-23</strain>
    </source>
</reference>
<evidence type="ECO:0000313" key="1">
    <source>
        <dbReference type="EMBL" id="MCF2948623.1"/>
    </source>
</evidence>
<comment type="caution">
    <text evidence="1">The sequence shown here is derived from an EMBL/GenBank/DDBJ whole genome shotgun (WGS) entry which is preliminary data.</text>
</comment>
<accession>A0ABS9D9E2</accession>
<organism evidence="1 2">
    <name type="scientific">Paraglaciecola algarum</name>
    <dbReference type="NCBI Taxonomy" id="3050085"/>
    <lineage>
        <taxon>Bacteria</taxon>
        <taxon>Pseudomonadati</taxon>
        <taxon>Pseudomonadota</taxon>
        <taxon>Gammaproteobacteria</taxon>
        <taxon>Alteromonadales</taxon>
        <taxon>Alteromonadaceae</taxon>
        <taxon>Paraglaciecola</taxon>
    </lineage>
</organism>
<name>A0ABS9D9E2_9ALTE</name>
<dbReference type="EMBL" id="JAKGAS010000005">
    <property type="protein sequence ID" value="MCF2948623.1"/>
    <property type="molecule type" value="Genomic_DNA"/>
</dbReference>
<dbReference type="Proteomes" id="UP001521137">
    <property type="component" value="Unassembled WGS sequence"/>
</dbReference>
<dbReference type="Pfam" id="PF11215">
    <property type="entry name" value="DUF3010"/>
    <property type="match status" value="1"/>
</dbReference>
<dbReference type="InterPro" id="IPR021378">
    <property type="entry name" value="DUF3010"/>
</dbReference>
<gene>
    <name evidence="1" type="ORF">L0668_10940</name>
</gene>
<sequence>MRVCGVELSANDANVCLLSLADEVFQIPDCRARKLSLPKNAVAKDLRYFQKSFAQLVQDYKIDKIVIRQRPMKGKFAGGAVGFKLEAALELLDDVEVIVMPPTEIKESLKRNPVHVPMAETGLKMFQETAFNTAFAYLMKDKYDI</sequence>
<dbReference type="RefSeq" id="WP_235312528.1">
    <property type="nucleotide sequence ID" value="NZ_JAKGAS010000005.1"/>
</dbReference>